<dbReference type="Gene3D" id="1.25.40.420">
    <property type="match status" value="1"/>
</dbReference>
<feature type="domain" description="BTB" evidence="3">
    <location>
        <begin position="205"/>
        <end position="273"/>
    </location>
</feature>
<dbReference type="Gene3D" id="2.120.10.80">
    <property type="entry name" value="Kelch-type beta propeller"/>
    <property type="match status" value="1"/>
</dbReference>
<dbReference type="Proteomes" id="UP001249851">
    <property type="component" value="Unassembled WGS sequence"/>
</dbReference>
<dbReference type="PROSITE" id="PS50097">
    <property type="entry name" value="BTB"/>
    <property type="match status" value="2"/>
</dbReference>
<keyword evidence="2" id="KW-0677">Repeat</keyword>
<comment type="caution">
    <text evidence="4">The sequence shown here is derived from an EMBL/GenBank/DDBJ whole genome shotgun (WGS) entry which is preliminary data.</text>
</comment>
<dbReference type="SMART" id="SM00875">
    <property type="entry name" value="BACK"/>
    <property type="match status" value="1"/>
</dbReference>
<dbReference type="AlphaFoldDB" id="A0AAD9QMH7"/>
<evidence type="ECO:0000256" key="2">
    <source>
        <dbReference type="ARBA" id="ARBA00022737"/>
    </source>
</evidence>
<dbReference type="InterPro" id="IPR015915">
    <property type="entry name" value="Kelch-typ_b-propeller"/>
</dbReference>
<keyword evidence="5" id="KW-1185">Reference proteome</keyword>
<feature type="domain" description="BTB" evidence="3">
    <location>
        <begin position="78"/>
        <end position="144"/>
    </location>
</feature>
<proteinExistence type="predicted"/>
<protein>
    <submittedName>
        <fullName evidence="4">Kelch-like protein 8</fullName>
    </submittedName>
</protein>
<organism evidence="4 5">
    <name type="scientific">Acropora cervicornis</name>
    <name type="common">Staghorn coral</name>
    <dbReference type="NCBI Taxonomy" id="6130"/>
    <lineage>
        <taxon>Eukaryota</taxon>
        <taxon>Metazoa</taxon>
        <taxon>Cnidaria</taxon>
        <taxon>Anthozoa</taxon>
        <taxon>Hexacorallia</taxon>
        <taxon>Scleractinia</taxon>
        <taxon>Astrocoeniina</taxon>
        <taxon>Acroporidae</taxon>
        <taxon>Acropora</taxon>
    </lineage>
</organism>
<evidence type="ECO:0000313" key="5">
    <source>
        <dbReference type="Proteomes" id="UP001249851"/>
    </source>
</evidence>
<dbReference type="Pfam" id="PF24681">
    <property type="entry name" value="Kelch_KLHDC2_KLHL20_DRC7"/>
    <property type="match status" value="1"/>
</dbReference>
<dbReference type="InterPro" id="IPR011705">
    <property type="entry name" value="BACK"/>
</dbReference>
<accession>A0AAD9QMH7</accession>
<dbReference type="CDD" id="cd18186">
    <property type="entry name" value="BTB_POZ_ZBTB_KLHL-like"/>
    <property type="match status" value="2"/>
</dbReference>
<evidence type="ECO:0000259" key="3">
    <source>
        <dbReference type="PROSITE" id="PS50097"/>
    </source>
</evidence>
<reference evidence="4" key="2">
    <citation type="journal article" date="2023" name="Science">
        <title>Genomic signatures of disease resistance in endangered staghorn corals.</title>
        <authorList>
            <person name="Vollmer S.V."/>
            <person name="Selwyn J.D."/>
            <person name="Despard B.A."/>
            <person name="Roesel C.L."/>
        </authorList>
    </citation>
    <scope>NUCLEOTIDE SEQUENCE</scope>
    <source>
        <strain evidence="4">K2</strain>
    </source>
</reference>
<gene>
    <name evidence="4" type="ORF">P5673_012654</name>
</gene>
<reference evidence="4" key="1">
    <citation type="journal article" date="2023" name="G3 (Bethesda)">
        <title>Whole genome assembly and annotation of the endangered Caribbean coral Acropora cervicornis.</title>
        <authorList>
            <person name="Selwyn J.D."/>
            <person name="Vollmer S.V."/>
        </authorList>
    </citation>
    <scope>NUCLEOTIDE SEQUENCE</scope>
    <source>
        <strain evidence="4">K2</strain>
    </source>
</reference>
<dbReference type="Pfam" id="PF07707">
    <property type="entry name" value="BACK"/>
    <property type="match status" value="1"/>
</dbReference>
<dbReference type="SUPFAM" id="SSF117281">
    <property type="entry name" value="Kelch motif"/>
    <property type="match status" value="1"/>
</dbReference>
<dbReference type="PANTHER" id="PTHR45632:SF3">
    <property type="entry name" value="KELCH-LIKE PROTEIN 32"/>
    <property type="match status" value="1"/>
</dbReference>
<dbReference type="InterPro" id="IPR011333">
    <property type="entry name" value="SKP1/BTB/POZ_sf"/>
</dbReference>
<dbReference type="InterPro" id="IPR006652">
    <property type="entry name" value="Kelch_1"/>
</dbReference>
<dbReference type="SMART" id="SM00612">
    <property type="entry name" value="Kelch"/>
    <property type="match status" value="3"/>
</dbReference>
<dbReference type="InterPro" id="IPR000210">
    <property type="entry name" value="BTB/POZ_dom"/>
</dbReference>
<evidence type="ECO:0000313" key="4">
    <source>
        <dbReference type="EMBL" id="KAK2563676.1"/>
    </source>
</evidence>
<dbReference type="EMBL" id="JARQWQ010000024">
    <property type="protein sequence ID" value="KAK2563676.1"/>
    <property type="molecule type" value="Genomic_DNA"/>
</dbReference>
<name>A0AAD9QMH7_ACRCE</name>
<dbReference type="Pfam" id="PF00651">
    <property type="entry name" value="BTB"/>
    <property type="match status" value="2"/>
</dbReference>
<evidence type="ECO:0000256" key="1">
    <source>
        <dbReference type="ARBA" id="ARBA00022441"/>
    </source>
</evidence>
<keyword evidence="1" id="KW-0880">Kelch repeat</keyword>
<dbReference type="PANTHER" id="PTHR45632">
    <property type="entry name" value="LD33804P"/>
    <property type="match status" value="1"/>
</dbReference>
<dbReference type="SUPFAM" id="SSF54695">
    <property type="entry name" value="POZ domain"/>
    <property type="match status" value="2"/>
</dbReference>
<dbReference type="Gene3D" id="3.30.710.10">
    <property type="entry name" value="Potassium Channel Kv1.1, Chain A"/>
    <property type="match status" value="2"/>
</dbReference>
<sequence>MGGIFTKCVCTSATSEQEPPLQPSNVDISLATDDEENVARGLQSDQQVGREGPFSVKVSYQLFLLETLNQYRQENLFTDFTIRVNGGDFPVHKNVLAACSNFFNDLFSGSDSSNSIDCEFDKVDVSIMDNMLNILYTGKCKTDQNNIEAMLSLADTLGIQDLFSKFAENIEGNKLSSSKRRVLNCHYQDALLTKLSSFQMGGLFCDLTLTMSSGKVVPVHKNVLASTSCYFKGLFRSEMREVHENSVYFGVIDEAIVEDLLKFVYLGEINITFDNSRSLLQASDYLLIEPLKRQIIDFIKNSTSSNFWKVYSLVRSFDCLDEVYQEMVNFVCSHFWSIATSSEFLHITDQDVRWFLSNDDILSSEAQMLESLIRWYKHSEEDRKESFRRLLNLIHMSNIPDQYLKNLAMEQGIDELSRFSGYKLKDDVAMEDLLKTSAFHNVVLFGLTHRLHYTHSYNLCYWLPFAGPWSLIARIPHNKSMLANGSPLVYTNSGLYVQVPWNNPKLAFHRNPLTARHLMPNSGVAPTSEIEPSAPMTFDCAAVTMGKYIYLIGGMSMQERTEVKTVQRYDVEKQSWSSVADMREPRYELTAVNYKNKYIFVFGGIDGSSHRECLKTVERYDPLVDRWSYVTSMHQPRSSAFAFVHNERVYVIGGERGEDVYPTDCELYDPLTDEWQVMRIQVNTLYTSRGQTDQGSFLYHPAAENKEPSVGKSCAGGLSVLSNISAQHDQPIFNEAKITRPYVTCINGSIVILDFSTCADGQRKANFYFLDPESGNFRILQSLFTWPTDISYGALMPLSRKDMIKALKD</sequence>
<dbReference type="SMART" id="SM00225">
    <property type="entry name" value="BTB"/>
    <property type="match status" value="2"/>
</dbReference>